<evidence type="ECO:0000256" key="3">
    <source>
        <dbReference type="ARBA" id="ARBA00022729"/>
    </source>
</evidence>
<sequence length="280" mass="29242">MSMSGRFKAGMMMRRRGVLGAMAMAAVMAATGIGMVTASAPAGAAGLDTIQAMGVLRVAVPQDFPPFGSVGPDMAPRGYDIDMARLIGEALGVKTELVPVTSANRIPYLTTDKVDLVISSLGRNPEREAVIDFTDAYAPFYNGVFGPADLTVAGPADLAGHTIGVTRGAIEDLELTKVAPADVTIRRYEDNNGTIQAFLSGQVELVATGNVVAAAILERNPRTRPEPKFLIKNSPCYIGVAKGDTALVAKINEIIAAAKADGRLSTISETWLGAPLPADL</sequence>
<evidence type="ECO:0000256" key="2">
    <source>
        <dbReference type="ARBA" id="ARBA00010333"/>
    </source>
</evidence>
<comment type="similarity">
    <text evidence="2 4">Belongs to the bacterial solute-binding protein 3 family.</text>
</comment>
<dbReference type="PROSITE" id="PS01039">
    <property type="entry name" value="SBP_BACTERIAL_3"/>
    <property type="match status" value="1"/>
</dbReference>
<feature type="domain" description="Solute-binding protein family 3/N-terminal" evidence="6">
    <location>
        <begin position="55"/>
        <end position="275"/>
    </location>
</feature>
<dbReference type="Pfam" id="PF00497">
    <property type="entry name" value="SBP_bac_3"/>
    <property type="match status" value="1"/>
</dbReference>
<dbReference type="Proteomes" id="UP001413721">
    <property type="component" value="Unassembled WGS sequence"/>
</dbReference>
<feature type="signal peptide" evidence="5">
    <location>
        <begin position="1"/>
        <end position="44"/>
    </location>
</feature>
<evidence type="ECO:0000259" key="6">
    <source>
        <dbReference type="SMART" id="SM00062"/>
    </source>
</evidence>
<evidence type="ECO:0000313" key="7">
    <source>
        <dbReference type="EMBL" id="MEN2991053.1"/>
    </source>
</evidence>
<comment type="caution">
    <text evidence="7">The sequence shown here is derived from an EMBL/GenBank/DDBJ whole genome shotgun (WGS) entry which is preliminary data.</text>
</comment>
<dbReference type="Gene3D" id="3.40.190.10">
    <property type="entry name" value="Periplasmic binding protein-like II"/>
    <property type="match status" value="2"/>
</dbReference>
<accession>A0ABU9YQG7</accession>
<name>A0ABU9YQG7_9PROT</name>
<dbReference type="InterPro" id="IPR018313">
    <property type="entry name" value="SBP_3_CS"/>
</dbReference>
<reference evidence="7 8" key="1">
    <citation type="submission" date="2024-03" db="EMBL/GenBank/DDBJ databases">
        <title>High-quality draft genome sequencing of Tistrella sp. BH-R2-4.</title>
        <authorList>
            <person name="Dong C."/>
        </authorList>
    </citation>
    <scope>NUCLEOTIDE SEQUENCE [LARGE SCALE GENOMIC DNA]</scope>
    <source>
        <strain evidence="7 8">BH-R2-4</strain>
    </source>
</reference>
<keyword evidence="8" id="KW-1185">Reference proteome</keyword>
<protein>
    <submittedName>
        <fullName evidence="7">Transporter substrate-binding domain-containing protein</fullName>
    </submittedName>
</protein>
<dbReference type="SMART" id="SM00062">
    <property type="entry name" value="PBPb"/>
    <property type="match status" value="1"/>
</dbReference>
<dbReference type="CDD" id="cd01072">
    <property type="entry name" value="PBP2_SMa0082_like"/>
    <property type="match status" value="1"/>
</dbReference>
<dbReference type="PANTHER" id="PTHR35936:SF37">
    <property type="entry name" value="AMINO ACID ABC TRANSPORTER SUBSTRATE-BINDING PROTEIN"/>
    <property type="match status" value="1"/>
</dbReference>
<dbReference type="EMBL" id="JBBKTW010000009">
    <property type="protein sequence ID" value="MEN2991053.1"/>
    <property type="molecule type" value="Genomic_DNA"/>
</dbReference>
<gene>
    <name evidence="7" type="ORF">WG926_22265</name>
</gene>
<dbReference type="InterPro" id="IPR001638">
    <property type="entry name" value="Solute-binding_3/MltF_N"/>
</dbReference>
<proteinExistence type="inferred from homology"/>
<comment type="subcellular location">
    <subcellularLocation>
        <location evidence="1">Cell envelope</location>
    </subcellularLocation>
</comment>
<evidence type="ECO:0000256" key="1">
    <source>
        <dbReference type="ARBA" id="ARBA00004196"/>
    </source>
</evidence>
<keyword evidence="3 5" id="KW-0732">Signal</keyword>
<organism evidence="7 8">
    <name type="scientific">Tistrella arctica</name>
    <dbReference type="NCBI Taxonomy" id="3133430"/>
    <lineage>
        <taxon>Bacteria</taxon>
        <taxon>Pseudomonadati</taxon>
        <taxon>Pseudomonadota</taxon>
        <taxon>Alphaproteobacteria</taxon>
        <taxon>Geminicoccales</taxon>
        <taxon>Geminicoccaceae</taxon>
        <taxon>Tistrella</taxon>
    </lineage>
</organism>
<dbReference type="PANTHER" id="PTHR35936">
    <property type="entry name" value="MEMBRANE-BOUND LYTIC MUREIN TRANSGLYCOSYLASE F"/>
    <property type="match status" value="1"/>
</dbReference>
<dbReference type="SUPFAM" id="SSF53850">
    <property type="entry name" value="Periplasmic binding protein-like II"/>
    <property type="match status" value="1"/>
</dbReference>
<evidence type="ECO:0000256" key="4">
    <source>
        <dbReference type="RuleBase" id="RU003744"/>
    </source>
</evidence>
<evidence type="ECO:0000313" key="8">
    <source>
        <dbReference type="Proteomes" id="UP001413721"/>
    </source>
</evidence>
<feature type="chain" id="PRO_5046474269" evidence="5">
    <location>
        <begin position="45"/>
        <end position="280"/>
    </location>
</feature>
<dbReference type="InterPro" id="IPR006311">
    <property type="entry name" value="TAT_signal"/>
</dbReference>
<evidence type="ECO:0000256" key="5">
    <source>
        <dbReference type="SAM" id="SignalP"/>
    </source>
</evidence>
<dbReference type="PROSITE" id="PS51318">
    <property type="entry name" value="TAT"/>
    <property type="match status" value="1"/>
</dbReference>